<dbReference type="Proteomes" id="UP000012429">
    <property type="component" value="Unassembled WGS sequence"/>
</dbReference>
<dbReference type="STRING" id="363754.RHSP_63876"/>
<accession>N6UB72</accession>
<proteinExistence type="predicted"/>
<organism evidence="1 2">
    <name type="scientific">Rhizobium freirei PRF 81</name>
    <dbReference type="NCBI Taxonomy" id="363754"/>
    <lineage>
        <taxon>Bacteria</taxon>
        <taxon>Pseudomonadati</taxon>
        <taxon>Pseudomonadota</taxon>
        <taxon>Alphaproteobacteria</taxon>
        <taxon>Hyphomicrobiales</taxon>
        <taxon>Rhizobiaceae</taxon>
        <taxon>Rhizobium/Agrobacterium group</taxon>
        <taxon>Rhizobium</taxon>
    </lineage>
</organism>
<dbReference type="AlphaFoldDB" id="N6UB72"/>
<evidence type="ECO:0000313" key="2">
    <source>
        <dbReference type="Proteomes" id="UP000012429"/>
    </source>
</evidence>
<keyword evidence="2" id="KW-1185">Reference proteome</keyword>
<comment type="caution">
    <text evidence="1">The sequence shown here is derived from an EMBL/GenBank/DDBJ whole genome shotgun (WGS) entry which is preliminary data.</text>
</comment>
<protein>
    <submittedName>
        <fullName evidence="1">Uncharacterized protein</fullName>
    </submittedName>
</protein>
<dbReference type="EMBL" id="AQHN01000002">
    <property type="protein sequence ID" value="ENN89774.1"/>
    <property type="molecule type" value="Genomic_DNA"/>
</dbReference>
<reference evidence="1 2" key="1">
    <citation type="journal article" date="2012" name="BMC Genomics">
        <title>Genomic basis of broad host range and environmental adaptability of Rhizobium tropici CIAT 899 and Rhizobium sp. PRF 81 which are used in inoculants for common bean (Phaseolus vulgaris L.).</title>
        <authorList>
            <person name="Ormeno-Orrillo E."/>
            <person name="Menna P."/>
            <person name="Almeida L.G."/>
            <person name="Ollero F.J."/>
            <person name="Nicolas M.F."/>
            <person name="Pains Rodrigues E."/>
            <person name="Shigueyoshi Nakatani A."/>
            <person name="Silva Batista J.S."/>
            <person name="Oliveira Chueire L.M."/>
            <person name="Souza R.C."/>
            <person name="Ribeiro Vasconcelos A.T."/>
            <person name="Megias M."/>
            <person name="Hungria M."/>
            <person name="Martinez-Romero E."/>
        </authorList>
    </citation>
    <scope>NUCLEOTIDE SEQUENCE [LARGE SCALE GENOMIC DNA]</scope>
    <source>
        <strain evidence="1 2">PRF 81</strain>
    </source>
</reference>
<sequence>MAGQDAPPPHRSSRNDALSRYRQHRGHSLHRCRRAACDLRRAEDHQFRAWRMVDHRSLLRCRRQRVRPQPVACHSLRLPSRSRSWRYRRTVHRPASVSPATRCHSCDLGSWHRHRPAHHALVWPRRAVHPGATTRHFRSVRRRLFILSPFRHCRRDDSRPRLHPSFGWDTAWSFRPGRHHERNAGTRAWYRYGKGAARHFHDRRRPCRLGRRAARAADERRSQYGCRLADGRIHAGDGSRLLFRRACCRLSHLRGCSSAGQHLFQSYPRRHHRGRPLRRHTAHTPERICPCLINRNFGLSFCCCWRSQRSC</sequence>
<name>N6UB72_9HYPH</name>
<gene>
    <name evidence="1" type="ORF">RHSP_63876</name>
</gene>
<evidence type="ECO:0000313" key="1">
    <source>
        <dbReference type="EMBL" id="ENN89774.1"/>
    </source>
</evidence>